<gene>
    <name evidence="1" type="ORF">GCM10010990_09610</name>
</gene>
<protein>
    <submittedName>
        <fullName evidence="1">Uncharacterized protein</fullName>
    </submittedName>
</protein>
<name>A0A916YVA8_9SPHN</name>
<reference evidence="1" key="2">
    <citation type="submission" date="2020-09" db="EMBL/GenBank/DDBJ databases">
        <authorList>
            <person name="Sun Q."/>
            <person name="Zhou Y."/>
        </authorList>
    </citation>
    <scope>NUCLEOTIDE SEQUENCE</scope>
    <source>
        <strain evidence="1">CGMCC 1.15360</strain>
    </source>
</reference>
<dbReference type="EMBL" id="BMIP01000002">
    <property type="protein sequence ID" value="GGD62292.1"/>
    <property type="molecule type" value="Genomic_DNA"/>
</dbReference>
<organism evidence="1 2">
    <name type="scientific">Croceicoccus mobilis</name>
    <dbReference type="NCBI Taxonomy" id="1703339"/>
    <lineage>
        <taxon>Bacteria</taxon>
        <taxon>Pseudomonadati</taxon>
        <taxon>Pseudomonadota</taxon>
        <taxon>Alphaproteobacteria</taxon>
        <taxon>Sphingomonadales</taxon>
        <taxon>Erythrobacteraceae</taxon>
        <taxon>Croceicoccus</taxon>
    </lineage>
</organism>
<comment type="caution">
    <text evidence="1">The sequence shown here is derived from an EMBL/GenBank/DDBJ whole genome shotgun (WGS) entry which is preliminary data.</text>
</comment>
<reference evidence="1" key="1">
    <citation type="journal article" date="2014" name="Int. J. Syst. Evol. Microbiol.">
        <title>Complete genome sequence of Corynebacterium casei LMG S-19264T (=DSM 44701T), isolated from a smear-ripened cheese.</title>
        <authorList>
            <consortium name="US DOE Joint Genome Institute (JGI-PGF)"/>
            <person name="Walter F."/>
            <person name="Albersmeier A."/>
            <person name="Kalinowski J."/>
            <person name="Ruckert C."/>
        </authorList>
    </citation>
    <scope>NUCLEOTIDE SEQUENCE</scope>
    <source>
        <strain evidence="1">CGMCC 1.15360</strain>
    </source>
</reference>
<evidence type="ECO:0000313" key="1">
    <source>
        <dbReference type="EMBL" id="GGD62292.1"/>
    </source>
</evidence>
<evidence type="ECO:0000313" key="2">
    <source>
        <dbReference type="Proteomes" id="UP000612349"/>
    </source>
</evidence>
<dbReference type="Proteomes" id="UP000612349">
    <property type="component" value="Unassembled WGS sequence"/>
</dbReference>
<sequence>MAAGPLSGLCIEPRVKLTDEPFGALDLLPLSDPRQSLPRHDAPILLSPAVRTDEKVVAAPSGLLDTLMP</sequence>
<proteinExistence type="predicted"/>
<dbReference type="AlphaFoldDB" id="A0A916YVA8"/>
<accession>A0A916YVA8</accession>
<keyword evidence="2" id="KW-1185">Reference proteome</keyword>